<evidence type="ECO:0000313" key="1">
    <source>
        <dbReference type="EMBL" id="SUT93757.1"/>
    </source>
</evidence>
<gene>
    <name evidence="1" type="ORF">NCTC10801_02035</name>
</gene>
<proteinExistence type="predicted"/>
<dbReference type="Proteomes" id="UP000254649">
    <property type="component" value="Unassembled WGS sequence"/>
</dbReference>
<sequence>MKVKKENQEWIKQYAKSYGISEEEALNKLISEVRENQETARANMQQEIIERLPNLNFEQMREVRQLVEKLYPTFFQVLSKAITK</sequence>
<protein>
    <submittedName>
        <fullName evidence="1">Uncharacterized protein</fullName>
    </submittedName>
</protein>
<organism evidence="1 2">
    <name type="scientific">[Actinobacillus] rossii</name>
    <dbReference type="NCBI Taxonomy" id="123820"/>
    <lineage>
        <taxon>Bacteria</taxon>
        <taxon>Pseudomonadati</taxon>
        <taxon>Pseudomonadota</taxon>
        <taxon>Gammaproteobacteria</taxon>
        <taxon>Pasteurellales</taxon>
        <taxon>Pasteurellaceae</taxon>
    </lineage>
</organism>
<dbReference type="EMBL" id="UFRQ01000003">
    <property type="protein sequence ID" value="SUT93757.1"/>
    <property type="molecule type" value="Genomic_DNA"/>
</dbReference>
<evidence type="ECO:0000313" key="2">
    <source>
        <dbReference type="Proteomes" id="UP000254649"/>
    </source>
</evidence>
<keyword evidence="2" id="KW-1185">Reference proteome</keyword>
<name>A0A380U0Y8_9PAST</name>
<accession>A0A380U0Y8</accession>
<reference evidence="1 2" key="1">
    <citation type="submission" date="2018-06" db="EMBL/GenBank/DDBJ databases">
        <authorList>
            <consortium name="Pathogen Informatics"/>
            <person name="Doyle S."/>
        </authorList>
    </citation>
    <scope>NUCLEOTIDE SEQUENCE [LARGE SCALE GENOMIC DNA]</scope>
    <source>
        <strain evidence="1 2">NCTC10801</strain>
    </source>
</reference>
<dbReference type="OrthoDB" id="9901877at2"/>
<dbReference type="AlphaFoldDB" id="A0A380U0Y8"/>